<sequence length="368" mass="40886">MMLGTRGIPNVQGGVEKHIEMIGTELVNMGWDVEVIGRRRYLANPLQNTWNGIRVIPLWAPKTMILEAIGHSVVGVLFAARHRPDILHIHAVGPALVAPLARLFGLKVIVTHHGYDYERQKWGRFAKRMLKLGEAFGMYTSNGRIAISQEIVSAMREEYHIAVDFVPNGVSVQPKTTSTETLEAFGLTPRQYIVMMARLVPEKRQHDLILAFAKTGRPEKLVLVGGADHETEYSASVKALAAETPSVVMTGFQTGASLAELYSNAALFVLPSSHEGMPIALLEALSYGLPVLASDIVANRELKLLPSDYFPMGDIDALAAALERKLSIPFHENGTDALIRQIQTEYSWRKITERTAEVYRSVLRRQKR</sequence>
<dbReference type="Pfam" id="PF00534">
    <property type="entry name" value="Glycos_transf_1"/>
    <property type="match status" value="1"/>
</dbReference>
<name>A0ABS4EMY8_9HYPH</name>
<feature type="domain" description="Glycosyltransferase subfamily 4-like N-terminal" evidence="2">
    <location>
        <begin position="13"/>
        <end position="172"/>
    </location>
</feature>
<dbReference type="PANTHER" id="PTHR45947:SF3">
    <property type="entry name" value="SULFOQUINOVOSYL TRANSFERASE SQD2"/>
    <property type="match status" value="1"/>
</dbReference>
<comment type="caution">
    <text evidence="3">The sequence shown here is derived from an EMBL/GenBank/DDBJ whole genome shotgun (WGS) entry which is preliminary data.</text>
</comment>
<evidence type="ECO:0000259" key="1">
    <source>
        <dbReference type="Pfam" id="PF00534"/>
    </source>
</evidence>
<feature type="domain" description="Glycosyl transferase family 1" evidence="1">
    <location>
        <begin position="190"/>
        <end position="302"/>
    </location>
</feature>
<keyword evidence="4" id="KW-1185">Reference proteome</keyword>
<organism evidence="3 4">
    <name type="scientific">Rhizobium herbae</name>
    <dbReference type="NCBI Taxonomy" id="508661"/>
    <lineage>
        <taxon>Bacteria</taxon>
        <taxon>Pseudomonadati</taxon>
        <taxon>Pseudomonadota</taxon>
        <taxon>Alphaproteobacteria</taxon>
        <taxon>Hyphomicrobiales</taxon>
        <taxon>Rhizobiaceae</taxon>
        <taxon>Rhizobium/Agrobacterium group</taxon>
        <taxon>Rhizobium</taxon>
    </lineage>
</organism>
<evidence type="ECO:0000259" key="2">
    <source>
        <dbReference type="Pfam" id="PF13439"/>
    </source>
</evidence>
<dbReference type="InterPro" id="IPR050194">
    <property type="entry name" value="Glycosyltransferase_grp1"/>
</dbReference>
<proteinExistence type="predicted"/>
<dbReference type="Proteomes" id="UP000823786">
    <property type="component" value="Unassembled WGS sequence"/>
</dbReference>
<dbReference type="Pfam" id="PF13439">
    <property type="entry name" value="Glyco_transf_4"/>
    <property type="match status" value="1"/>
</dbReference>
<reference evidence="3 4" key="1">
    <citation type="submission" date="2021-03" db="EMBL/GenBank/DDBJ databases">
        <title>Genomic Encyclopedia of Type Strains, Phase IV (KMG-IV): sequencing the most valuable type-strain genomes for metagenomic binning, comparative biology and taxonomic classification.</title>
        <authorList>
            <person name="Goeker M."/>
        </authorList>
    </citation>
    <scope>NUCLEOTIDE SEQUENCE [LARGE SCALE GENOMIC DNA]</scope>
    <source>
        <strain evidence="3 4">DSM 26427</strain>
    </source>
</reference>
<dbReference type="Gene3D" id="3.40.50.2000">
    <property type="entry name" value="Glycogen Phosphorylase B"/>
    <property type="match status" value="2"/>
</dbReference>
<evidence type="ECO:0000313" key="3">
    <source>
        <dbReference type="EMBL" id="MBP1859307.1"/>
    </source>
</evidence>
<dbReference type="PANTHER" id="PTHR45947">
    <property type="entry name" value="SULFOQUINOVOSYL TRANSFERASE SQD2"/>
    <property type="match status" value="1"/>
</dbReference>
<gene>
    <name evidence="3" type="ORF">J2Z75_002819</name>
</gene>
<accession>A0ABS4EMY8</accession>
<dbReference type="InterPro" id="IPR001296">
    <property type="entry name" value="Glyco_trans_1"/>
</dbReference>
<dbReference type="InterPro" id="IPR028098">
    <property type="entry name" value="Glyco_trans_4-like_N"/>
</dbReference>
<evidence type="ECO:0000313" key="4">
    <source>
        <dbReference type="Proteomes" id="UP000823786"/>
    </source>
</evidence>
<dbReference type="CDD" id="cd03801">
    <property type="entry name" value="GT4_PimA-like"/>
    <property type="match status" value="1"/>
</dbReference>
<dbReference type="SUPFAM" id="SSF53756">
    <property type="entry name" value="UDP-Glycosyltransferase/glycogen phosphorylase"/>
    <property type="match status" value="1"/>
</dbReference>
<protein>
    <submittedName>
        <fullName evidence="3">Glycosyltransferase involved in cell wall biosynthesis</fullName>
    </submittedName>
</protein>
<dbReference type="EMBL" id="JAGGJV010000004">
    <property type="protein sequence ID" value="MBP1859307.1"/>
    <property type="molecule type" value="Genomic_DNA"/>
</dbReference>